<gene>
    <name evidence="1" type="ORF">F383_24577</name>
</gene>
<evidence type="ECO:0000313" key="2">
    <source>
        <dbReference type="Proteomes" id="UP000032142"/>
    </source>
</evidence>
<name>A0A0B0NYF4_GOSAR</name>
<dbReference type="Proteomes" id="UP000032142">
    <property type="component" value="Unassembled WGS sequence"/>
</dbReference>
<keyword evidence="2" id="KW-1185">Reference proteome</keyword>
<protein>
    <submittedName>
        <fullName evidence="1">Uncharacterized protein</fullName>
    </submittedName>
</protein>
<accession>A0A0B0NYF4</accession>
<organism evidence="1 2">
    <name type="scientific">Gossypium arboreum</name>
    <name type="common">Tree cotton</name>
    <name type="synonym">Gossypium nanking</name>
    <dbReference type="NCBI Taxonomy" id="29729"/>
    <lineage>
        <taxon>Eukaryota</taxon>
        <taxon>Viridiplantae</taxon>
        <taxon>Streptophyta</taxon>
        <taxon>Embryophyta</taxon>
        <taxon>Tracheophyta</taxon>
        <taxon>Spermatophyta</taxon>
        <taxon>Magnoliopsida</taxon>
        <taxon>eudicotyledons</taxon>
        <taxon>Gunneridae</taxon>
        <taxon>Pentapetalae</taxon>
        <taxon>rosids</taxon>
        <taxon>malvids</taxon>
        <taxon>Malvales</taxon>
        <taxon>Malvaceae</taxon>
        <taxon>Malvoideae</taxon>
        <taxon>Gossypium</taxon>
    </lineage>
</organism>
<dbReference type="AlphaFoldDB" id="A0A0B0NYF4"/>
<evidence type="ECO:0000313" key="1">
    <source>
        <dbReference type="EMBL" id="KHG19543.1"/>
    </source>
</evidence>
<dbReference type="EMBL" id="KN413363">
    <property type="protein sequence ID" value="KHG19543.1"/>
    <property type="molecule type" value="Genomic_DNA"/>
</dbReference>
<proteinExistence type="predicted"/>
<sequence>MPLSQIGFCSHTYIGITYRCHGLTRISYIVITYHHILEFTCRCLIYILVSTLNWSEHTNVH</sequence>
<reference evidence="2" key="1">
    <citation type="submission" date="2014-09" db="EMBL/GenBank/DDBJ databases">
        <authorList>
            <person name="Mudge J."/>
            <person name="Ramaraj T."/>
            <person name="Lindquist I.E."/>
            <person name="Bharti A.K."/>
            <person name="Sundararajan A."/>
            <person name="Cameron C.T."/>
            <person name="Woodward J.E."/>
            <person name="May G.D."/>
            <person name="Brubaker C."/>
            <person name="Broadhvest J."/>
            <person name="Wilkins T.A."/>
        </authorList>
    </citation>
    <scope>NUCLEOTIDE SEQUENCE</scope>
    <source>
        <strain evidence="2">cv. AKA8401</strain>
    </source>
</reference>